<accession>A0ABQ8S596</accession>
<sequence length="293" mass="32636">MSGSSTAEAVDRSDSTVDTGVVCRRFRRQSNCKRLPQKTSVTRIMGFNRVQRDLFFNNLTELQRKYKFSPTHVYNMDETGITTVPVPNKAPKIVTTKGKRAVGKVSSAEWGQLVTAVCLDGNPGRVITQFQVAQLFGKPYLKNNATEKAVKMFEVCGIVPMDRLKFGEEDFLHSEVTGQRSIFPSASSGITKASNTCARTLAEEKKIKLLNESYMISIDADPFVLCIVTPIMQRNLKSVNIKESFYLDTSSSRDQSNSALAIVSVATKAVLFLWEFSFMKVKMKIIINPVCST</sequence>
<reference evidence="1 2" key="1">
    <citation type="journal article" date="2022" name="Allergy">
        <title>Genome assembly and annotation of Periplaneta americana reveal a comprehensive cockroach allergen profile.</title>
        <authorList>
            <person name="Wang L."/>
            <person name="Xiong Q."/>
            <person name="Saelim N."/>
            <person name="Wang L."/>
            <person name="Nong W."/>
            <person name="Wan A.T."/>
            <person name="Shi M."/>
            <person name="Liu X."/>
            <person name="Cao Q."/>
            <person name="Hui J.H.L."/>
            <person name="Sookrung N."/>
            <person name="Leung T.F."/>
            <person name="Tungtrongchitr A."/>
            <person name="Tsui S.K.W."/>
        </authorList>
    </citation>
    <scope>NUCLEOTIDE SEQUENCE [LARGE SCALE GENOMIC DNA]</scope>
    <source>
        <strain evidence="1">PWHHKU_190912</strain>
    </source>
</reference>
<gene>
    <name evidence="1" type="ORF">ANN_26060</name>
</gene>
<evidence type="ECO:0000313" key="2">
    <source>
        <dbReference type="Proteomes" id="UP001148838"/>
    </source>
</evidence>
<dbReference type="EMBL" id="JAJSOF020000036">
    <property type="protein sequence ID" value="KAJ4429062.1"/>
    <property type="molecule type" value="Genomic_DNA"/>
</dbReference>
<organism evidence="1 2">
    <name type="scientific">Periplaneta americana</name>
    <name type="common">American cockroach</name>
    <name type="synonym">Blatta americana</name>
    <dbReference type="NCBI Taxonomy" id="6978"/>
    <lineage>
        <taxon>Eukaryota</taxon>
        <taxon>Metazoa</taxon>
        <taxon>Ecdysozoa</taxon>
        <taxon>Arthropoda</taxon>
        <taxon>Hexapoda</taxon>
        <taxon>Insecta</taxon>
        <taxon>Pterygota</taxon>
        <taxon>Neoptera</taxon>
        <taxon>Polyneoptera</taxon>
        <taxon>Dictyoptera</taxon>
        <taxon>Blattodea</taxon>
        <taxon>Blattoidea</taxon>
        <taxon>Blattidae</taxon>
        <taxon>Blattinae</taxon>
        <taxon>Periplaneta</taxon>
    </lineage>
</organism>
<dbReference type="Proteomes" id="UP001148838">
    <property type="component" value="Unassembled WGS sequence"/>
</dbReference>
<proteinExistence type="predicted"/>
<comment type="caution">
    <text evidence="1">The sequence shown here is derived from an EMBL/GenBank/DDBJ whole genome shotgun (WGS) entry which is preliminary data.</text>
</comment>
<name>A0ABQ8S596_PERAM</name>
<protein>
    <submittedName>
        <fullName evidence="1">Uncharacterized protein</fullName>
    </submittedName>
</protein>
<keyword evidence="2" id="KW-1185">Reference proteome</keyword>
<evidence type="ECO:0000313" key="1">
    <source>
        <dbReference type="EMBL" id="KAJ4429062.1"/>
    </source>
</evidence>